<dbReference type="GO" id="GO:0046872">
    <property type="term" value="F:metal ion binding"/>
    <property type="evidence" value="ECO:0007669"/>
    <property type="project" value="UniProtKB-KW"/>
</dbReference>
<dbReference type="CDD" id="cd06262">
    <property type="entry name" value="metallo-hydrolase-like_MBL-fold"/>
    <property type="match status" value="1"/>
</dbReference>
<protein>
    <submittedName>
        <fullName evidence="7">MBL fold metallo-hydrolase</fullName>
    </submittedName>
</protein>
<comment type="caution">
    <text evidence="7">The sequence shown here is derived from an EMBL/GenBank/DDBJ whole genome shotgun (WGS) entry which is preliminary data.</text>
</comment>
<evidence type="ECO:0000256" key="1">
    <source>
        <dbReference type="ARBA" id="ARBA00001947"/>
    </source>
</evidence>
<sequence length="204" mass="22825">MIIEKVVDTYFGENTYLLGDTKTKKCAVIDPGADVNDILRAANKHNLNIEYIILTHGHGDHIANVKRLKEKTNAQIIAHADEAEILLDGRKNLSTTMRCGRQEFDADIYVQDKEKMNLGELRVSFIHTPGHTKGGMCIRVADDMFTGDTLFAGSMGRTDLYSGDYKQIDKSLKKLARYEDNVKVHPGHGPSTTLGIEKRSNPYM</sequence>
<keyword evidence="3 7" id="KW-0378">Hydrolase</keyword>
<evidence type="ECO:0000313" key="8">
    <source>
        <dbReference type="Proteomes" id="UP000215694"/>
    </source>
</evidence>
<dbReference type="InterPro" id="IPR051453">
    <property type="entry name" value="MBL_Glyoxalase_II"/>
</dbReference>
<dbReference type="Proteomes" id="UP000215694">
    <property type="component" value="Unassembled WGS sequence"/>
</dbReference>
<evidence type="ECO:0000256" key="5">
    <source>
        <dbReference type="SAM" id="MobiDB-lite"/>
    </source>
</evidence>
<name>A0A371J8P4_9FIRM</name>
<comment type="cofactor">
    <cofactor evidence="1">
        <name>Zn(2+)</name>
        <dbReference type="ChEBI" id="CHEBI:29105"/>
    </cofactor>
</comment>
<dbReference type="Gene3D" id="3.60.15.10">
    <property type="entry name" value="Ribonuclease Z/Hydroxyacylglutathione hydrolase-like"/>
    <property type="match status" value="1"/>
</dbReference>
<dbReference type="Pfam" id="PF00753">
    <property type="entry name" value="Lactamase_B"/>
    <property type="match status" value="1"/>
</dbReference>
<feature type="domain" description="Metallo-beta-lactamase" evidence="6">
    <location>
        <begin position="12"/>
        <end position="188"/>
    </location>
</feature>
<feature type="region of interest" description="Disordered" evidence="5">
    <location>
        <begin position="183"/>
        <end position="204"/>
    </location>
</feature>
<evidence type="ECO:0000256" key="4">
    <source>
        <dbReference type="ARBA" id="ARBA00022833"/>
    </source>
</evidence>
<dbReference type="EMBL" id="NOJY02000003">
    <property type="protein sequence ID" value="RDY29150.1"/>
    <property type="molecule type" value="Genomic_DNA"/>
</dbReference>
<reference evidence="7 8" key="1">
    <citation type="journal article" date="2017" name="Genome Announc.">
        <title>Draft Genome Sequence of Romboutsia weinsteinii sp. nov. Strain CCRI-19649(T) Isolated from Surface Water.</title>
        <authorList>
            <person name="Maheux A.F."/>
            <person name="Boudreau D.K."/>
            <person name="Berube E."/>
            <person name="Boissinot M."/>
            <person name="Cantin P."/>
            <person name="Raymond F."/>
            <person name="Corbeil J."/>
            <person name="Omar R.F."/>
            <person name="Bergeron M.G."/>
        </authorList>
    </citation>
    <scope>NUCLEOTIDE SEQUENCE [LARGE SCALE GENOMIC DNA]</scope>
    <source>
        <strain evidence="7 8">CCRI-19649</strain>
    </source>
</reference>
<proteinExistence type="predicted"/>
<dbReference type="SUPFAM" id="SSF56281">
    <property type="entry name" value="Metallo-hydrolase/oxidoreductase"/>
    <property type="match status" value="1"/>
</dbReference>
<organism evidence="7 8">
    <name type="scientific">Romboutsia weinsteinii</name>
    <dbReference type="NCBI Taxonomy" id="2020949"/>
    <lineage>
        <taxon>Bacteria</taxon>
        <taxon>Bacillati</taxon>
        <taxon>Bacillota</taxon>
        <taxon>Clostridia</taxon>
        <taxon>Peptostreptococcales</taxon>
        <taxon>Peptostreptococcaceae</taxon>
        <taxon>Romboutsia</taxon>
    </lineage>
</organism>
<evidence type="ECO:0000313" key="7">
    <source>
        <dbReference type="EMBL" id="RDY29150.1"/>
    </source>
</evidence>
<dbReference type="OrthoDB" id="9802248at2"/>
<dbReference type="GO" id="GO:0016787">
    <property type="term" value="F:hydrolase activity"/>
    <property type="evidence" value="ECO:0007669"/>
    <property type="project" value="UniProtKB-KW"/>
</dbReference>
<dbReference type="InterPro" id="IPR036866">
    <property type="entry name" value="RibonucZ/Hydroxyglut_hydro"/>
</dbReference>
<gene>
    <name evidence="7" type="ORF">CHL78_002255</name>
</gene>
<keyword evidence="8" id="KW-1185">Reference proteome</keyword>
<dbReference type="AlphaFoldDB" id="A0A371J8P4"/>
<dbReference type="PANTHER" id="PTHR46233:SF3">
    <property type="entry name" value="HYDROXYACYLGLUTATHIONE HYDROLASE GLOC"/>
    <property type="match status" value="1"/>
</dbReference>
<dbReference type="InterPro" id="IPR001279">
    <property type="entry name" value="Metallo-B-lactamas"/>
</dbReference>
<keyword evidence="4" id="KW-0862">Zinc</keyword>
<evidence type="ECO:0000259" key="6">
    <source>
        <dbReference type="SMART" id="SM00849"/>
    </source>
</evidence>
<accession>A0A371J8P4</accession>
<dbReference type="SMART" id="SM00849">
    <property type="entry name" value="Lactamase_B"/>
    <property type="match status" value="1"/>
</dbReference>
<evidence type="ECO:0000256" key="2">
    <source>
        <dbReference type="ARBA" id="ARBA00022723"/>
    </source>
</evidence>
<dbReference type="RefSeq" id="WP_094368626.1">
    <property type="nucleotide sequence ID" value="NZ_NOJY02000003.1"/>
</dbReference>
<evidence type="ECO:0000256" key="3">
    <source>
        <dbReference type="ARBA" id="ARBA00022801"/>
    </source>
</evidence>
<dbReference type="PANTHER" id="PTHR46233">
    <property type="entry name" value="HYDROXYACYLGLUTATHIONE HYDROLASE GLOC"/>
    <property type="match status" value="1"/>
</dbReference>
<keyword evidence="2" id="KW-0479">Metal-binding</keyword>